<dbReference type="PANTHER" id="PTHR44196:SF1">
    <property type="entry name" value="DEHYDROGENASE_REDUCTASE SDR FAMILY MEMBER 7B"/>
    <property type="match status" value="1"/>
</dbReference>
<dbReference type="CDD" id="cd05233">
    <property type="entry name" value="SDR_c"/>
    <property type="match status" value="1"/>
</dbReference>
<gene>
    <name evidence="5" type="ORF">MMAD_27850</name>
</gene>
<evidence type="ECO:0000256" key="1">
    <source>
        <dbReference type="ARBA" id="ARBA00006484"/>
    </source>
</evidence>
<keyword evidence="2" id="KW-0560">Oxidoreductase</keyword>
<dbReference type="GO" id="GO:0016491">
    <property type="term" value="F:oxidoreductase activity"/>
    <property type="evidence" value="ECO:0007669"/>
    <property type="project" value="UniProtKB-KW"/>
</dbReference>
<dbReference type="GO" id="GO:0016020">
    <property type="term" value="C:membrane"/>
    <property type="evidence" value="ECO:0007669"/>
    <property type="project" value="TreeGrafter"/>
</dbReference>
<organism evidence="5 6">
    <name type="scientific">Mycolicibacterium madagascariense</name>
    <dbReference type="NCBI Taxonomy" id="212765"/>
    <lineage>
        <taxon>Bacteria</taxon>
        <taxon>Bacillati</taxon>
        <taxon>Actinomycetota</taxon>
        <taxon>Actinomycetes</taxon>
        <taxon>Mycobacteriales</taxon>
        <taxon>Mycobacteriaceae</taxon>
        <taxon>Mycolicibacterium</taxon>
    </lineage>
</organism>
<evidence type="ECO:0000313" key="6">
    <source>
        <dbReference type="Proteomes" id="UP000466517"/>
    </source>
</evidence>
<name>A0A7I7XH09_9MYCO</name>
<dbReference type="AlphaFoldDB" id="A0A7I7XH09"/>
<proteinExistence type="inferred from homology"/>
<dbReference type="Proteomes" id="UP000466517">
    <property type="component" value="Chromosome"/>
</dbReference>
<evidence type="ECO:0000259" key="4">
    <source>
        <dbReference type="SMART" id="SM00822"/>
    </source>
</evidence>
<dbReference type="InterPro" id="IPR036291">
    <property type="entry name" value="NAD(P)-bd_dom_sf"/>
</dbReference>
<evidence type="ECO:0000313" key="5">
    <source>
        <dbReference type="EMBL" id="BBZ28490.1"/>
    </source>
</evidence>
<keyword evidence="6" id="KW-1185">Reference proteome</keyword>
<accession>A0A7I7XH09</accession>
<protein>
    <submittedName>
        <fullName evidence="5">Beta-ketoacyl-ACP reductase</fullName>
    </submittedName>
</protein>
<feature type="domain" description="Ketoreductase" evidence="4">
    <location>
        <begin position="20"/>
        <end position="181"/>
    </location>
</feature>
<dbReference type="SMART" id="SM00822">
    <property type="entry name" value="PKS_KR"/>
    <property type="match status" value="1"/>
</dbReference>
<comment type="similarity">
    <text evidence="1 3">Belongs to the short-chain dehydrogenases/reductases (SDR) family.</text>
</comment>
<dbReference type="PANTHER" id="PTHR44196">
    <property type="entry name" value="DEHYDROGENASE/REDUCTASE SDR FAMILY MEMBER 7B"/>
    <property type="match status" value="1"/>
</dbReference>
<dbReference type="EMBL" id="AP022610">
    <property type="protein sequence ID" value="BBZ28490.1"/>
    <property type="molecule type" value="Genomic_DNA"/>
</dbReference>
<evidence type="ECO:0000256" key="2">
    <source>
        <dbReference type="ARBA" id="ARBA00023002"/>
    </source>
</evidence>
<dbReference type="SUPFAM" id="SSF51735">
    <property type="entry name" value="NAD(P)-binding Rossmann-fold domains"/>
    <property type="match status" value="1"/>
</dbReference>
<dbReference type="Gene3D" id="3.40.50.720">
    <property type="entry name" value="NAD(P)-binding Rossmann-like Domain"/>
    <property type="match status" value="1"/>
</dbReference>
<dbReference type="InterPro" id="IPR057326">
    <property type="entry name" value="KR_dom"/>
</dbReference>
<sequence length="269" mass="28230">MIRTPRRLVADMADETFAGKTALVTGAGRGIGRAVALGLASAGAELALLARSQPELDEVAERGRARGARVVVVPTDLADPSALRDAIQHVQNECAAIDILINNAATVQPMGPTVNVDVDEWASAIAVNVVGPATLTLTLLPGMCDRRWGRIVNVSARAAVAPSQLLGGNAYTSSKAALEAHTLNLAAEVADTGVTVNVFRPGIVDTAIHDWVRSQPEERIGAAIRNQFVHFRDAGMLISPEQSAAALLARLGGDGTGQIWDVNDDTPRR</sequence>
<evidence type="ECO:0000256" key="3">
    <source>
        <dbReference type="RuleBase" id="RU000363"/>
    </source>
</evidence>
<dbReference type="InterPro" id="IPR002347">
    <property type="entry name" value="SDR_fam"/>
</dbReference>
<dbReference type="KEGG" id="mmag:MMAD_27850"/>
<dbReference type="PRINTS" id="PR00080">
    <property type="entry name" value="SDRFAMILY"/>
</dbReference>
<dbReference type="PRINTS" id="PR00081">
    <property type="entry name" value="GDHRDH"/>
</dbReference>
<dbReference type="Pfam" id="PF00106">
    <property type="entry name" value="adh_short"/>
    <property type="match status" value="1"/>
</dbReference>
<reference evidence="5 6" key="1">
    <citation type="journal article" date="2019" name="Emerg. Microbes Infect.">
        <title>Comprehensive subspecies identification of 175 nontuberculous mycobacteria species based on 7547 genomic profiles.</title>
        <authorList>
            <person name="Matsumoto Y."/>
            <person name="Kinjo T."/>
            <person name="Motooka D."/>
            <person name="Nabeya D."/>
            <person name="Jung N."/>
            <person name="Uechi K."/>
            <person name="Horii T."/>
            <person name="Iida T."/>
            <person name="Fujita J."/>
            <person name="Nakamura S."/>
        </authorList>
    </citation>
    <scope>NUCLEOTIDE SEQUENCE [LARGE SCALE GENOMIC DNA]</scope>
    <source>
        <strain evidence="5 6">JCM 13574</strain>
    </source>
</reference>